<reference evidence="2 3" key="1">
    <citation type="submission" date="2021-06" db="EMBL/GenBank/DDBJ databases">
        <title>Sphingomonas sp. XMGL2, whole genome shotgun sequencing project.</title>
        <authorList>
            <person name="Zhao G."/>
            <person name="Shen L."/>
        </authorList>
    </citation>
    <scope>NUCLEOTIDE SEQUENCE [LARGE SCALE GENOMIC DNA]</scope>
    <source>
        <strain evidence="2 3">XMGL2</strain>
    </source>
</reference>
<comment type="caution">
    <text evidence="2">The sequence shown here is derived from an EMBL/GenBank/DDBJ whole genome shotgun (WGS) entry which is preliminary data.</text>
</comment>
<dbReference type="Proteomes" id="UP000776276">
    <property type="component" value="Unassembled WGS sequence"/>
</dbReference>
<dbReference type="RefSeq" id="WP_216322323.1">
    <property type="nucleotide sequence ID" value="NZ_JAHKRT010000003.1"/>
</dbReference>
<proteinExistence type="predicted"/>
<accession>A0ABS6BH28</accession>
<sequence>MLIDSHEAGRKPALGRRGYAGVAFAAAMALPTAAHAVDQPIRGYIASSVTAGATAIYALEDSNGASGFGAQPRGVSGSSETPIGNYPHQGAANGAANVTTAHNGSVGASAQATGYGGGSGASSHLVYDIRVIGEDRPEGVPYTISAFGYADSTGQFDQDYGFGHARRRSRSAACRSRAAASR</sequence>
<organism evidence="2 3">
    <name type="scientific">Sphingomonas quercus</name>
    <dbReference type="NCBI Taxonomy" id="2842451"/>
    <lineage>
        <taxon>Bacteria</taxon>
        <taxon>Pseudomonadati</taxon>
        <taxon>Pseudomonadota</taxon>
        <taxon>Alphaproteobacteria</taxon>
        <taxon>Sphingomonadales</taxon>
        <taxon>Sphingomonadaceae</taxon>
        <taxon>Sphingomonas</taxon>
    </lineage>
</organism>
<protein>
    <submittedName>
        <fullName evidence="2">Uncharacterized protein</fullName>
    </submittedName>
</protein>
<evidence type="ECO:0000256" key="1">
    <source>
        <dbReference type="SAM" id="MobiDB-lite"/>
    </source>
</evidence>
<name>A0ABS6BH28_9SPHN</name>
<gene>
    <name evidence="2" type="ORF">KOF26_06975</name>
</gene>
<keyword evidence="3" id="KW-1185">Reference proteome</keyword>
<dbReference type="EMBL" id="JAHKRT010000003">
    <property type="protein sequence ID" value="MBU3077609.1"/>
    <property type="molecule type" value="Genomic_DNA"/>
</dbReference>
<evidence type="ECO:0000313" key="2">
    <source>
        <dbReference type="EMBL" id="MBU3077609.1"/>
    </source>
</evidence>
<evidence type="ECO:0000313" key="3">
    <source>
        <dbReference type="Proteomes" id="UP000776276"/>
    </source>
</evidence>
<feature type="region of interest" description="Disordered" evidence="1">
    <location>
        <begin position="69"/>
        <end position="91"/>
    </location>
</feature>